<gene>
    <name evidence="3" type="ORF">EGW08_012656</name>
</gene>
<evidence type="ECO:0000313" key="4">
    <source>
        <dbReference type="Proteomes" id="UP000271974"/>
    </source>
</evidence>
<dbReference type="OrthoDB" id="6121223at2759"/>
<reference evidence="3 4" key="1">
    <citation type="submission" date="2019-01" db="EMBL/GenBank/DDBJ databases">
        <title>A draft genome assembly of the solar-powered sea slug Elysia chlorotica.</title>
        <authorList>
            <person name="Cai H."/>
            <person name="Li Q."/>
            <person name="Fang X."/>
            <person name="Li J."/>
            <person name="Curtis N.E."/>
            <person name="Altenburger A."/>
            <person name="Shibata T."/>
            <person name="Feng M."/>
            <person name="Maeda T."/>
            <person name="Schwartz J.A."/>
            <person name="Shigenobu S."/>
            <person name="Lundholm N."/>
            <person name="Nishiyama T."/>
            <person name="Yang H."/>
            <person name="Hasebe M."/>
            <person name="Li S."/>
            <person name="Pierce S.K."/>
            <person name="Wang J."/>
        </authorList>
    </citation>
    <scope>NUCLEOTIDE SEQUENCE [LARGE SCALE GENOMIC DNA]</scope>
    <source>
        <strain evidence="3">EC2010</strain>
        <tissue evidence="3">Whole organism of an adult</tissue>
    </source>
</reference>
<dbReference type="AlphaFoldDB" id="A0A3S0ZID1"/>
<organism evidence="3 4">
    <name type="scientific">Elysia chlorotica</name>
    <name type="common">Eastern emerald elysia</name>
    <name type="synonym">Sea slug</name>
    <dbReference type="NCBI Taxonomy" id="188477"/>
    <lineage>
        <taxon>Eukaryota</taxon>
        <taxon>Metazoa</taxon>
        <taxon>Spiralia</taxon>
        <taxon>Lophotrochozoa</taxon>
        <taxon>Mollusca</taxon>
        <taxon>Gastropoda</taxon>
        <taxon>Heterobranchia</taxon>
        <taxon>Euthyneura</taxon>
        <taxon>Panpulmonata</taxon>
        <taxon>Sacoglossa</taxon>
        <taxon>Placobranchoidea</taxon>
        <taxon>Plakobranchidae</taxon>
        <taxon>Elysia</taxon>
    </lineage>
</organism>
<keyword evidence="2" id="KW-0812">Transmembrane</keyword>
<feature type="transmembrane region" description="Helical" evidence="2">
    <location>
        <begin position="37"/>
        <end position="57"/>
    </location>
</feature>
<protein>
    <submittedName>
        <fullName evidence="3">Uncharacterized protein</fullName>
    </submittedName>
</protein>
<dbReference type="EMBL" id="RQTK01000442">
    <property type="protein sequence ID" value="RUS79585.1"/>
    <property type="molecule type" value="Genomic_DNA"/>
</dbReference>
<keyword evidence="2" id="KW-1133">Transmembrane helix</keyword>
<keyword evidence="4" id="KW-1185">Reference proteome</keyword>
<evidence type="ECO:0000256" key="1">
    <source>
        <dbReference type="SAM" id="MobiDB-lite"/>
    </source>
</evidence>
<evidence type="ECO:0000313" key="3">
    <source>
        <dbReference type="EMBL" id="RUS79585.1"/>
    </source>
</evidence>
<dbReference type="Proteomes" id="UP000271974">
    <property type="component" value="Unassembled WGS sequence"/>
</dbReference>
<feature type="compositionally biased region" description="Basic and acidic residues" evidence="1">
    <location>
        <begin position="75"/>
        <end position="84"/>
    </location>
</feature>
<name>A0A3S0ZID1_ELYCH</name>
<evidence type="ECO:0000256" key="2">
    <source>
        <dbReference type="SAM" id="Phobius"/>
    </source>
</evidence>
<sequence>MDRPAMYAHHPRQPVPETEAYHRLINHNKHLLLQIKMTVILFIGAVVIVVCIAYIVIQCRVKIMRPLTRHAQARRARDESDTRRLFGSTDTLDDLLPPSEKNSLPLKIRKDTEFYV</sequence>
<accession>A0A3S0ZID1</accession>
<keyword evidence="2" id="KW-0472">Membrane</keyword>
<comment type="caution">
    <text evidence="3">The sequence shown here is derived from an EMBL/GenBank/DDBJ whole genome shotgun (WGS) entry which is preliminary data.</text>
</comment>
<proteinExistence type="predicted"/>
<feature type="region of interest" description="Disordered" evidence="1">
    <location>
        <begin position="69"/>
        <end position="103"/>
    </location>
</feature>